<dbReference type="InterPro" id="IPR013507">
    <property type="entry name" value="DNA_mismatch_S5_2-like"/>
</dbReference>
<feature type="non-terminal residue" evidence="5">
    <location>
        <position position="724"/>
    </location>
</feature>
<dbReference type="InterPro" id="IPR002099">
    <property type="entry name" value="MutL/Mlh/PMS"/>
</dbReference>
<evidence type="ECO:0000256" key="1">
    <source>
        <dbReference type="ARBA" id="ARBA00006082"/>
    </source>
</evidence>
<dbReference type="InterPro" id="IPR042120">
    <property type="entry name" value="MutL_C_dimsub"/>
</dbReference>
<dbReference type="InterPro" id="IPR042121">
    <property type="entry name" value="MutL_C_regsub"/>
</dbReference>
<dbReference type="GO" id="GO:0030983">
    <property type="term" value="F:mismatched DNA binding"/>
    <property type="evidence" value="ECO:0007669"/>
    <property type="project" value="InterPro"/>
</dbReference>
<dbReference type="Pfam" id="PF13589">
    <property type="entry name" value="HATPase_c_3"/>
    <property type="match status" value="1"/>
</dbReference>
<dbReference type="SMART" id="SM00853">
    <property type="entry name" value="MutL_C"/>
    <property type="match status" value="1"/>
</dbReference>
<dbReference type="GO" id="GO:0006298">
    <property type="term" value="P:mismatch repair"/>
    <property type="evidence" value="ECO:0007669"/>
    <property type="project" value="InterPro"/>
</dbReference>
<evidence type="ECO:0000313" key="6">
    <source>
        <dbReference type="Proteomes" id="UP000094236"/>
    </source>
</evidence>
<gene>
    <name evidence="5" type="ORF">PACTADRAFT_20237</name>
</gene>
<protein>
    <recommendedName>
        <fullName evidence="7">MutL C-terminal dimerisation domain-containing protein</fullName>
    </recommendedName>
</protein>
<evidence type="ECO:0000313" key="5">
    <source>
        <dbReference type="EMBL" id="ODV98236.1"/>
    </source>
</evidence>
<feature type="domain" description="MutL C-terminal dimerisation" evidence="3">
    <location>
        <begin position="496"/>
        <end position="685"/>
    </location>
</feature>
<dbReference type="EMBL" id="KV454011">
    <property type="protein sequence ID" value="ODV98236.1"/>
    <property type="molecule type" value="Genomic_DNA"/>
</dbReference>
<keyword evidence="6" id="KW-1185">Reference proteome</keyword>
<evidence type="ECO:0000256" key="2">
    <source>
        <dbReference type="ARBA" id="ARBA00022763"/>
    </source>
</evidence>
<name>A0A1E4U2K3_PACTA</name>
<dbReference type="STRING" id="669874.A0A1E4U2K3"/>
<dbReference type="InterPro" id="IPR037198">
    <property type="entry name" value="MutL_C_sf"/>
</dbReference>
<accession>A0A1E4U2K3</accession>
<dbReference type="Gene3D" id="3.30.565.10">
    <property type="entry name" value="Histidine kinase-like ATPase, C-terminal domain"/>
    <property type="match status" value="1"/>
</dbReference>
<dbReference type="GO" id="GO:0005524">
    <property type="term" value="F:ATP binding"/>
    <property type="evidence" value="ECO:0007669"/>
    <property type="project" value="InterPro"/>
</dbReference>
<dbReference type="PROSITE" id="PS00058">
    <property type="entry name" value="DNA_MISMATCH_REPAIR_1"/>
    <property type="match status" value="1"/>
</dbReference>
<dbReference type="Proteomes" id="UP000094236">
    <property type="component" value="Unassembled WGS sequence"/>
</dbReference>
<dbReference type="GO" id="GO:0140664">
    <property type="term" value="F:ATP-dependent DNA damage sensor activity"/>
    <property type="evidence" value="ECO:0007669"/>
    <property type="project" value="InterPro"/>
</dbReference>
<evidence type="ECO:0000259" key="3">
    <source>
        <dbReference type="SMART" id="SM00853"/>
    </source>
</evidence>
<dbReference type="NCBIfam" id="TIGR00585">
    <property type="entry name" value="mutl"/>
    <property type="match status" value="1"/>
</dbReference>
<dbReference type="SMART" id="SM01340">
    <property type="entry name" value="DNA_mis_repair"/>
    <property type="match status" value="1"/>
</dbReference>
<feature type="non-terminal residue" evidence="5">
    <location>
        <position position="1"/>
    </location>
</feature>
<evidence type="ECO:0008006" key="7">
    <source>
        <dbReference type="Google" id="ProtNLM"/>
    </source>
</evidence>
<proteinExistence type="inferred from homology"/>
<organism evidence="5 6">
    <name type="scientific">Pachysolen tannophilus NRRL Y-2460</name>
    <dbReference type="NCBI Taxonomy" id="669874"/>
    <lineage>
        <taxon>Eukaryota</taxon>
        <taxon>Fungi</taxon>
        <taxon>Dikarya</taxon>
        <taxon>Ascomycota</taxon>
        <taxon>Saccharomycotina</taxon>
        <taxon>Pichiomycetes</taxon>
        <taxon>Pachysolenaceae</taxon>
        <taxon>Pachysolen</taxon>
    </lineage>
</organism>
<dbReference type="OrthoDB" id="429932at2759"/>
<dbReference type="SUPFAM" id="SSF55874">
    <property type="entry name" value="ATPase domain of HSP90 chaperone/DNA topoisomerase II/histidine kinase"/>
    <property type="match status" value="1"/>
</dbReference>
<sequence>SIHRIDDGVVSRLQSQVTINSIDSVIKEFIENSIDADATQVVIDFQLDNFYKVTCRDNGRGLSPEELNEIGKRYYSSKLSKFEDLKKISTFGFRGEALHSIISLSSIVSIVSKVQEYNSGYCVIFSNGKRLSESRFADENDVGLIGSIGKTGSKTGTMISVSNLFGNVPVRKIAMDKISDLKIINDIRKAVFQISIVHPEVRIKVSKIMKNEHGGDSISLITSTGGETNFNNYDSGKISALILKSVYGISMLENFETFQAEFENYKLNGVIGLIPVQTKNFQSIFINKNPLVNTDFFKEINKLFHSTDFIFKKEGKSPIKIVGKPFNKYPIFIFTIKCPNAISDLIQDPSKCIHETKHLKIIKIMILRVLKRFFKIHGYNVNIEKTLNQDISSTKNSLTKILQQEVESQTESSDSLKRPSVELALNSKNGNKKIPSIISKLYSNSSSLDIEKHGDSHNCNHEIPQLDIENLQKRSAFFPDITKIKLSSSNLQNCEVIRQIDKKFILIKLNDVTDVEETGKSSILVIMDQHASDERIKVEKYLKEFIESTILDSNLTEEKIADFRLSQDIKFKVSYNEQEMFNKYKADFQKWRIFYELDDQNNEIKVTHLPTILSKKIDFNVDFLKNVLHQHCCDLMTNFKQRNIGPNPSSLEDRWWFMLRCIPRVLVDLINSKACRSAIMFGDELPLQNCKELVSNLSKCKLPFQCAHGRPSIAPLVDLNNCIA</sequence>
<dbReference type="Gene3D" id="3.30.1540.20">
    <property type="entry name" value="MutL, C-terminal domain, dimerisation subdomain"/>
    <property type="match status" value="1"/>
</dbReference>
<dbReference type="Gene3D" id="3.30.230.10">
    <property type="match status" value="1"/>
</dbReference>
<dbReference type="GO" id="GO:0016887">
    <property type="term" value="F:ATP hydrolysis activity"/>
    <property type="evidence" value="ECO:0007669"/>
    <property type="project" value="InterPro"/>
</dbReference>
<dbReference type="InterPro" id="IPR036890">
    <property type="entry name" value="HATPase_C_sf"/>
</dbReference>
<keyword evidence="2" id="KW-0227">DNA damage</keyword>
<dbReference type="AlphaFoldDB" id="A0A1E4U2K3"/>
<dbReference type="Gene3D" id="3.30.1370.100">
    <property type="entry name" value="MutL, C-terminal domain, regulatory subdomain"/>
    <property type="match status" value="1"/>
</dbReference>
<dbReference type="PANTHER" id="PTHR10073">
    <property type="entry name" value="DNA MISMATCH REPAIR PROTEIN MLH, PMS, MUTL"/>
    <property type="match status" value="1"/>
</dbReference>
<comment type="similarity">
    <text evidence="1">Belongs to the DNA mismatch repair MutL/HexB family.</text>
</comment>
<dbReference type="InterPro" id="IPR014721">
    <property type="entry name" value="Ribsml_uS5_D2-typ_fold_subgr"/>
</dbReference>
<dbReference type="PANTHER" id="PTHR10073:SF47">
    <property type="entry name" value="DNA MISMATCH REPAIR PROTEIN MLH3"/>
    <property type="match status" value="1"/>
</dbReference>
<dbReference type="SUPFAM" id="SSF118116">
    <property type="entry name" value="DNA mismatch repair protein MutL"/>
    <property type="match status" value="1"/>
</dbReference>
<dbReference type="InterPro" id="IPR014762">
    <property type="entry name" value="DNA_mismatch_repair_CS"/>
</dbReference>
<dbReference type="InterPro" id="IPR014790">
    <property type="entry name" value="MutL_C"/>
</dbReference>
<evidence type="ECO:0000259" key="4">
    <source>
        <dbReference type="SMART" id="SM01340"/>
    </source>
</evidence>
<dbReference type="InterPro" id="IPR038973">
    <property type="entry name" value="MutL/Mlh/Pms-like"/>
</dbReference>
<dbReference type="GO" id="GO:0061982">
    <property type="term" value="P:meiosis I cell cycle process"/>
    <property type="evidence" value="ECO:0007669"/>
    <property type="project" value="UniProtKB-ARBA"/>
</dbReference>
<feature type="domain" description="DNA mismatch repair protein S5" evidence="4">
    <location>
        <begin position="243"/>
        <end position="371"/>
    </location>
</feature>
<reference evidence="6" key="1">
    <citation type="submission" date="2016-05" db="EMBL/GenBank/DDBJ databases">
        <title>Comparative genomics of biotechnologically important yeasts.</title>
        <authorList>
            <consortium name="DOE Joint Genome Institute"/>
            <person name="Riley R."/>
            <person name="Haridas S."/>
            <person name="Wolfe K.H."/>
            <person name="Lopes M.R."/>
            <person name="Hittinger C.T."/>
            <person name="Goker M."/>
            <person name="Salamov A."/>
            <person name="Wisecaver J."/>
            <person name="Long T.M."/>
            <person name="Aerts A.L."/>
            <person name="Barry K."/>
            <person name="Choi C."/>
            <person name="Clum A."/>
            <person name="Coughlan A.Y."/>
            <person name="Deshpande S."/>
            <person name="Douglass A.P."/>
            <person name="Hanson S.J."/>
            <person name="Klenk H.-P."/>
            <person name="Labutti K."/>
            <person name="Lapidus A."/>
            <person name="Lindquist E."/>
            <person name="Lipzen A."/>
            <person name="Meier-Kolthoff J.P."/>
            <person name="Ohm R.A."/>
            <person name="Otillar R.P."/>
            <person name="Pangilinan J."/>
            <person name="Peng Y."/>
            <person name="Rokas A."/>
            <person name="Rosa C.A."/>
            <person name="Scheuner C."/>
            <person name="Sibirny A.A."/>
            <person name="Slot J.C."/>
            <person name="Stielow J.B."/>
            <person name="Sun H."/>
            <person name="Kurtzman C.P."/>
            <person name="Blackwell M."/>
            <person name="Grigoriev I.V."/>
            <person name="Jeffries T.W."/>
        </authorList>
    </citation>
    <scope>NUCLEOTIDE SEQUENCE [LARGE SCALE GENOMIC DNA]</scope>
    <source>
        <strain evidence="6">NRRL Y-2460</strain>
    </source>
</reference>
<dbReference type="GO" id="GO:0032300">
    <property type="term" value="C:mismatch repair complex"/>
    <property type="evidence" value="ECO:0007669"/>
    <property type="project" value="InterPro"/>
</dbReference>